<dbReference type="RefSeq" id="WP_377458091.1">
    <property type="nucleotide sequence ID" value="NZ_JBHLUB010000003.1"/>
</dbReference>
<feature type="domain" description="Amphi-Trp" evidence="1">
    <location>
        <begin position="3"/>
        <end position="75"/>
    </location>
</feature>
<evidence type="ECO:0000313" key="3">
    <source>
        <dbReference type="Proteomes" id="UP001589862"/>
    </source>
</evidence>
<protein>
    <submittedName>
        <fullName evidence="2">Amphi-Trp domain-containing protein</fullName>
    </submittedName>
</protein>
<dbReference type="Proteomes" id="UP001589862">
    <property type="component" value="Unassembled WGS sequence"/>
</dbReference>
<reference evidence="2 3" key="1">
    <citation type="submission" date="2024-09" db="EMBL/GenBank/DDBJ databases">
        <authorList>
            <person name="Sun Q."/>
            <person name="Mori K."/>
        </authorList>
    </citation>
    <scope>NUCLEOTIDE SEQUENCE [LARGE SCALE GENOMIC DNA]</scope>
    <source>
        <strain evidence="2 3">NCAIM B.02604</strain>
    </source>
</reference>
<dbReference type="Pfam" id="PF20068">
    <property type="entry name" value="Amphi-Trp"/>
    <property type="match status" value="1"/>
</dbReference>
<sequence>MAREDVLLKAKERYSREQLADFLTGLAEQIRSGELTFVQGADTTEVVVPENVRVDIELVDELKRRGTKRELEVEIS</sequence>
<dbReference type="EMBL" id="JBHLUB010000003">
    <property type="protein sequence ID" value="MFC0581409.1"/>
    <property type="molecule type" value="Genomic_DNA"/>
</dbReference>
<comment type="caution">
    <text evidence="2">The sequence shown here is derived from an EMBL/GenBank/DDBJ whole genome shotgun (WGS) entry which is preliminary data.</text>
</comment>
<evidence type="ECO:0000313" key="2">
    <source>
        <dbReference type="EMBL" id="MFC0581409.1"/>
    </source>
</evidence>
<gene>
    <name evidence="2" type="ORF">ACFFFR_03250</name>
</gene>
<organism evidence="2 3">
    <name type="scientific">Micrococcoides hystricis</name>
    <dbReference type="NCBI Taxonomy" id="1572761"/>
    <lineage>
        <taxon>Bacteria</taxon>
        <taxon>Bacillati</taxon>
        <taxon>Actinomycetota</taxon>
        <taxon>Actinomycetes</taxon>
        <taxon>Micrococcales</taxon>
        <taxon>Micrococcaceae</taxon>
        <taxon>Micrococcoides</taxon>
    </lineage>
</organism>
<keyword evidence="3" id="KW-1185">Reference proteome</keyword>
<name>A0ABV6P8F5_9MICC</name>
<accession>A0ABV6P8F5</accession>
<dbReference type="NCBIfam" id="TIGR04354">
    <property type="entry name" value="amphi-Trp"/>
    <property type="match status" value="1"/>
</dbReference>
<evidence type="ECO:0000259" key="1">
    <source>
        <dbReference type="Pfam" id="PF20068"/>
    </source>
</evidence>
<proteinExistence type="predicted"/>
<dbReference type="InterPro" id="IPR027598">
    <property type="entry name" value="Amphi-Trp_dom"/>
</dbReference>